<reference evidence="17" key="1">
    <citation type="submission" date="2025-08" db="UniProtKB">
        <authorList>
            <consortium name="RefSeq"/>
        </authorList>
    </citation>
    <scope>IDENTIFICATION</scope>
    <source>
        <tissue evidence="17">Sperm</tissue>
    </source>
</reference>
<evidence type="ECO:0000256" key="1">
    <source>
        <dbReference type="ARBA" id="ARBA00003746"/>
    </source>
</evidence>
<dbReference type="PANTHER" id="PTHR15959">
    <property type="entry name" value="SYNTAXIN-18"/>
    <property type="match status" value="1"/>
</dbReference>
<dbReference type="Gene3D" id="1.20.5.110">
    <property type="match status" value="1"/>
</dbReference>
<dbReference type="AlphaFoldDB" id="A0AAJ7WKI8"/>
<name>A0AAJ7WKI8_PETMA</name>
<evidence type="ECO:0000256" key="12">
    <source>
        <dbReference type="ARBA" id="ARBA00023136"/>
    </source>
</evidence>
<dbReference type="CTD" id="53407"/>
<dbReference type="PANTHER" id="PTHR15959:SF0">
    <property type="entry name" value="SYNTAXIN-18"/>
    <property type="match status" value="1"/>
</dbReference>
<evidence type="ECO:0000256" key="5">
    <source>
        <dbReference type="ARBA" id="ARBA00022448"/>
    </source>
</evidence>
<dbReference type="GO" id="GO:0006890">
    <property type="term" value="P:retrograde vesicle-mediated transport, Golgi to endoplasmic reticulum"/>
    <property type="evidence" value="ECO:0007669"/>
    <property type="project" value="TreeGrafter"/>
</dbReference>
<accession>A0AAJ7WKI8</accession>
<keyword evidence="16" id="KW-1185">Reference proteome</keyword>
<dbReference type="GO" id="GO:0005484">
    <property type="term" value="F:SNAP receptor activity"/>
    <property type="evidence" value="ECO:0007669"/>
    <property type="project" value="InterPro"/>
</dbReference>
<dbReference type="GO" id="GO:0005789">
    <property type="term" value="C:endoplasmic reticulum membrane"/>
    <property type="evidence" value="ECO:0007669"/>
    <property type="project" value="UniProtKB-SubCell"/>
</dbReference>
<keyword evidence="5" id="KW-0813">Transport</keyword>
<evidence type="ECO:0000313" key="17">
    <source>
        <dbReference type="RefSeq" id="XP_032800857.1"/>
    </source>
</evidence>
<gene>
    <name evidence="17" type="primary">STX18</name>
</gene>
<dbReference type="SUPFAM" id="SSF58038">
    <property type="entry name" value="SNARE fusion complex"/>
    <property type="match status" value="1"/>
</dbReference>
<dbReference type="RefSeq" id="XP_032800857.1">
    <property type="nucleotide sequence ID" value="XM_032944966.1"/>
</dbReference>
<dbReference type="Pfam" id="PF10496">
    <property type="entry name" value="Syntaxin-18_N"/>
    <property type="match status" value="1"/>
</dbReference>
<feature type="region of interest" description="Disordered" evidence="13">
    <location>
        <begin position="186"/>
        <end position="250"/>
    </location>
</feature>
<evidence type="ECO:0000256" key="7">
    <source>
        <dbReference type="ARBA" id="ARBA00022824"/>
    </source>
</evidence>
<dbReference type="PROSITE" id="PS00914">
    <property type="entry name" value="SYNTAXIN"/>
    <property type="match status" value="1"/>
</dbReference>
<keyword evidence="10 14" id="KW-1133">Transmembrane helix</keyword>
<protein>
    <recommendedName>
        <fullName evidence="4">Syntaxin-18</fullName>
    </recommendedName>
</protein>
<dbReference type="KEGG" id="pmrn:116937851"/>
<evidence type="ECO:0000256" key="14">
    <source>
        <dbReference type="SAM" id="Phobius"/>
    </source>
</evidence>
<sequence>MATNLTAAFRASVKAIRSRERALLAHAEPAGGPPEEAAAAAAAAQAKGEASLLARGRPRGDFAVRARDVAGNITKLRDFLMQHRKAYLSANSLVTDGKPDSMTDADRDNIDRDAQTYMRTCAESIHALKVHAESQVSLVQARLHRQAVLGLLESYLRAVCRIYSEQRAIRVKRVVDRKRLERLEPDCAERTTARRRRRGSLRSPSPPPLPTRPNGEAVDTSGGVTHAEDTSTSSTSSATTSSTATSSMSTAGRVQGVFPVESGELSAYDDGDLTAEEIQMFHRENDRLLEEMSSLMGEVRQIEGKVVEISRLQEIFTDKVLQQERDIDLVHSTVVGTTENIKEGNEEIREAMKNNAGFRVWILFFLTMCSFSLLFLDWYGG</sequence>
<evidence type="ECO:0000259" key="15">
    <source>
        <dbReference type="Pfam" id="PF10496"/>
    </source>
</evidence>
<dbReference type="GO" id="GO:0006886">
    <property type="term" value="P:intracellular protein transport"/>
    <property type="evidence" value="ECO:0007669"/>
    <property type="project" value="InterPro"/>
</dbReference>
<evidence type="ECO:0000256" key="13">
    <source>
        <dbReference type="SAM" id="MobiDB-lite"/>
    </source>
</evidence>
<feature type="domain" description="SNARE-complex protein Syntaxin-18 N-terminal" evidence="15">
    <location>
        <begin position="3"/>
        <end position="110"/>
    </location>
</feature>
<comment type="function">
    <text evidence="1">Syntaxin that may be involved in targeting and fusion of Golgi-derived retrograde transport vesicles with the ER.</text>
</comment>
<evidence type="ECO:0000256" key="10">
    <source>
        <dbReference type="ARBA" id="ARBA00022989"/>
    </source>
</evidence>
<dbReference type="Proteomes" id="UP001318040">
    <property type="component" value="Unplaced"/>
</dbReference>
<keyword evidence="7" id="KW-0256">Endoplasmic reticulum</keyword>
<keyword evidence="6 14" id="KW-0812">Transmembrane</keyword>
<dbReference type="GO" id="GO:0031201">
    <property type="term" value="C:SNARE complex"/>
    <property type="evidence" value="ECO:0007669"/>
    <property type="project" value="TreeGrafter"/>
</dbReference>
<evidence type="ECO:0000256" key="3">
    <source>
        <dbReference type="ARBA" id="ARBA00009063"/>
    </source>
</evidence>
<evidence type="ECO:0000256" key="2">
    <source>
        <dbReference type="ARBA" id="ARBA00004163"/>
    </source>
</evidence>
<dbReference type="CDD" id="cd15850">
    <property type="entry name" value="SNARE_syntaxin18"/>
    <property type="match status" value="1"/>
</dbReference>
<evidence type="ECO:0000313" key="16">
    <source>
        <dbReference type="Proteomes" id="UP001318040"/>
    </source>
</evidence>
<dbReference type="InterPro" id="IPR019529">
    <property type="entry name" value="Syntaxin-18_N"/>
</dbReference>
<dbReference type="FunFam" id="1.20.5.110:FF:000015">
    <property type="entry name" value="Syntaxin-18, putative"/>
    <property type="match status" value="1"/>
</dbReference>
<keyword evidence="11" id="KW-0175">Coiled coil</keyword>
<evidence type="ECO:0000256" key="9">
    <source>
        <dbReference type="ARBA" id="ARBA00022927"/>
    </source>
</evidence>
<evidence type="ECO:0000256" key="11">
    <source>
        <dbReference type="ARBA" id="ARBA00023054"/>
    </source>
</evidence>
<keyword evidence="8" id="KW-0931">ER-Golgi transport</keyword>
<proteinExistence type="inferred from homology"/>
<keyword evidence="9" id="KW-0653">Protein transport</keyword>
<evidence type="ECO:0000256" key="4">
    <source>
        <dbReference type="ARBA" id="ARBA00019409"/>
    </source>
</evidence>
<organism evidence="16 17">
    <name type="scientific">Petromyzon marinus</name>
    <name type="common">Sea lamprey</name>
    <dbReference type="NCBI Taxonomy" id="7757"/>
    <lineage>
        <taxon>Eukaryota</taxon>
        <taxon>Metazoa</taxon>
        <taxon>Chordata</taxon>
        <taxon>Craniata</taxon>
        <taxon>Vertebrata</taxon>
        <taxon>Cyclostomata</taxon>
        <taxon>Hyperoartia</taxon>
        <taxon>Petromyzontiformes</taxon>
        <taxon>Petromyzontidae</taxon>
        <taxon>Petromyzon</taxon>
    </lineage>
</organism>
<evidence type="ECO:0000256" key="6">
    <source>
        <dbReference type="ARBA" id="ARBA00022692"/>
    </source>
</evidence>
<evidence type="ECO:0000256" key="8">
    <source>
        <dbReference type="ARBA" id="ARBA00022892"/>
    </source>
</evidence>
<comment type="similarity">
    <text evidence="3">Belongs to the syntaxin family.</text>
</comment>
<feature type="transmembrane region" description="Helical" evidence="14">
    <location>
        <begin position="358"/>
        <end position="379"/>
    </location>
</feature>
<dbReference type="InterPro" id="IPR006012">
    <property type="entry name" value="Syntaxin/epimorphin_CS"/>
</dbReference>
<feature type="compositionally biased region" description="Low complexity" evidence="13">
    <location>
        <begin position="230"/>
        <end position="250"/>
    </location>
</feature>
<comment type="subcellular location">
    <subcellularLocation>
        <location evidence="2">Endoplasmic reticulum membrane</location>
        <topology evidence="2">Single-pass type IV membrane protein</topology>
    </subcellularLocation>
</comment>
<keyword evidence="12 14" id="KW-0472">Membrane</keyword>